<comment type="similarity">
    <text evidence="1">Belongs to the adenoviridae E3_15 family.</text>
</comment>
<name>A0A5H2QCW0_ADE31</name>
<evidence type="ECO:0000256" key="2">
    <source>
        <dbReference type="ARBA" id="ARBA00022518"/>
    </source>
</evidence>
<gene>
    <name evidence="6" type="primary">E3 14.7K</name>
</gene>
<keyword evidence="5" id="KW-1119">Modulation of host cell apoptosis by virus</keyword>
<sequence>MIEPDLQMDGTMTEQRLLADRARRRQQDQKNKELLDLQTVHQCKKGLFCLVKQATLRYESLPGKEHQLCYTLPAQRQSFTAVVGSVPIKVSQQAGQQEGSICCLCNSPECLYTLIKTLCGIRNLLPMN</sequence>
<reference evidence="6" key="1">
    <citation type="submission" date="2018-01" db="EMBL/GenBank/DDBJ databases">
        <title>Metagenomic analysis identifies Human Adenovirus 31 in children with Acute Flaccid Paralysis in Tunisia.</title>
        <authorList>
            <person name="Haddad-Boubaker S."/>
            <person name="Joffret M.-L."/>
            <person name="Perot P."/>
            <person name="Bessaud M."/>
            <person name="Meddeb Z."/>
            <person name="Touzi H."/>
            <person name="Delpeyroux F."/>
            <person name="Triki H."/>
            <person name="Eloit M."/>
        </authorList>
    </citation>
    <scope>NUCLEOTIDE SEQUENCE [LARGE SCALE GENOMIC DNA]</scope>
    <source>
        <strain evidence="6">HAdV-Tn2012</strain>
    </source>
</reference>
<dbReference type="Pfam" id="PF03307">
    <property type="entry name" value="Adeno_E3_15_3"/>
    <property type="match status" value="1"/>
</dbReference>
<dbReference type="InterPro" id="IPR004985">
    <property type="entry name" value="Adeno_E3-15"/>
</dbReference>
<dbReference type="EMBL" id="MG872324">
    <property type="protein sequence ID" value="AYI49755.1"/>
    <property type="molecule type" value="Genomic_DNA"/>
</dbReference>
<evidence type="ECO:0000256" key="1">
    <source>
        <dbReference type="ARBA" id="ARBA00005829"/>
    </source>
</evidence>
<evidence type="ECO:0000313" key="6">
    <source>
        <dbReference type="EMBL" id="AYI49755.1"/>
    </source>
</evidence>
<proteinExistence type="inferred from homology"/>
<organismHost>
    <name type="scientific">Homo sapiens</name>
    <name type="common">Human</name>
    <dbReference type="NCBI Taxonomy" id="9606"/>
</organismHost>
<keyword evidence="4" id="KW-1085">Inhibition of host caspases by virus</keyword>
<organism evidence="6">
    <name type="scientific">Human adenovirus A serotype 31</name>
    <name type="common">HAdV-31</name>
    <name type="synonym">Human adenovirus 31</name>
    <dbReference type="NCBI Taxonomy" id="10529"/>
    <lineage>
        <taxon>Viruses</taxon>
        <taxon>Varidnaviria</taxon>
        <taxon>Bamfordvirae</taxon>
        <taxon>Preplasmiviricota</taxon>
        <taxon>Polisuviricotina</taxon>
        <taxon>Pharingeaviricetes</taxon>
        <taxon>Rowavirales</taxon>
        <taxon>Adenoviridae</taxon>
        <taxon>Mastadenovirus</taxon>
        <taxon>Mastadenovirus adami</taxon>
        <taxon>Human mastadenovirus A</taxon>
    </lineage>
</organism>
<dbReference type="GO" id="GO:0052031">
    <property type="term" value="P:symbiont-mediated perturbation of host defense response"/>
    <property type="evidence" value="ECO:0007669"/>
    <property type="project" value="InterPro"/>
</dbReference>
<keyword evidence="3" id="KW-0945">Host-virus interaction</keyword>
<accession>A0A5H2QCW0</accession>
<protein>
    <submittedName>
        <fullName evidence="6">E3 control protein 14.7kDa</fullName>
    </submittedName>
</protein>
<dbReference type="GO" id="GO:0033668">
    <property type="term" value="P:symbiont-mediated suppression of host apoptosis"/>
    <property type="evidence" value="ECO:0007669"/>
    <property type="project" value="UniProtKB-KW"/>
</dbReference>
<dbReference type="Proteomes" id="UP000326937">
    <property type="component" value="Segment"/>
</dbReference>
<keyword evidence="2" id="KW-0244">Early protein</keyword>
<evidence type="ECO:0000256" key="3">
    <source>
        <dbReference type="ARBA" id="ARBA00022581"/>
    </source>
</evidence>
<evidence type="ECO:0000256" key="5">
    <source>
        <dbReference type="ARBA" id="ARBA00023323"/>
    </source>
</evidence>
<evidence type="ECO:0000256" key="4">
    <source>
        <dbReference type="ARBA" id="ARBA00022615"/>
    </source>
</evidence>